<organism evidence="2 3">
    <name type="scientific">Eutypa lata (strain UCR-EL1)</name>
    <name type="common">Grapevine dieback disease fungus</name>
    <name type="synonym">Eutypa armeniacae</name>
    <dbReference type="NCBI Taxonomy" id="1287681"/>
    <lineage>
        <taxon>Eukaryota</taxon>
        <taxon>Fungi</taxon>
        <taxon>Dikarya</taxon>
        <taxon>Ascomycota</taxon>
        <taxon>Pezizomycotina</taxon>
        <taxon>Sordariomycetes</taxon>
        <taxon>Xylariomycetidae</taxon>
        <taxon>Xylariales</taxon>
        <taxon>Diatrypaceae</taxon>
        <taxon>Eutypa</taxon>
    </lineage>
</organism>
<dbReference type="Proteomes" id="UP000012174">
    <property type="component" value="Unassembled WGS sequence"/>
</dbReference>
<keyword evidence="2" id="KW-0378">Hydrolase</keyword>
<dbReference type="InterPro" id="IPR038765">
    <property type="entry name" value="Papain-like_cys_pep_sf"/>
</dbReference>
<protein>
    <submittedName>
        <fullName evidence="2">Putative ubiquitin c-terminal hydrolase family protein</fullName>
    </submittedName>
</protein>
<keyword evidence="3" id="KW-1185">Reference proteome</keyword>
<evidence type="ECO:0000313" key="2">
    <source>
        <dbReference type="EMBL" id="EMR61659.1"/>
    </source>
</evidence>
<dbReference type="Gene3D" id="3.90.70.10">
    <property type="entry name" value="Cysteine proteinases"/>
    <property type="match status" value="1"/>
</dbReference>
<feature type="region of interest" description="Disordered" evidence="1">
    <location>
        <begin position="1"/>
        <end position="32"/>
    </location>
</feature>
<accession>M7S6H6</accession>
<evidence type="ECO:0000313" key="3">
    <source>
        <dbReference type="Proteomes" id="UP000012174"/>
    </source>
</evidence>
<proteinExistence type="predicted"/>
<dbReference type="OrthoDB" id="6287070at2759"/>
<evidence type="ECO:0000256" key="1">
    <source>
        <dbReference type="SAM" id="MobiDB-lite"/>
    </source>
</evidence>
<dbReference type="KEGG" id="ela:UCREL1_11407"/>
<dbReference type="EMBL" id="KB707569">
    <property type="protein sequence ID" value="EMR61659.1"/>
    <property type="molecule type" value="Genomic_DNA"/>
</dbReference>
<name>M7S6H6_EUTLA</name>
<dbReference type="GO" id="GO:0016787">
    <property type="term" value="F:hydrolase activity"/>
    <property type="evidence" value="ECO:0007669"/>
    <property type="project" value="UniProtKB-KW"/>
</dbReference>
<dbReference type="AlphaFoldDB" id="M7S6H6"/>
<dbReference type="eggNOG" id="ENOG502RZJR">
    <property type="taxonomic scope" value="Eukaryota"/>
</dbReference>
<reference evidence="3" key="1">
    <citation type="journal article" date="2013" name="Genome Announc.">
        <title>Draft genome sequence of the grapevine dieback fungus Eutypa lata UCR-EL1.</title>
        <authorList>
            <person name="Blanco-Ulate B."/>
            <person name="Rolshausen P.E."/>
            <person name="Cantu D."/>
        </authorList>
    </citation>
    <scope>NUCLEOTIDE SEQUENCE [LARGE SCALE GENOMIC DNA]</scope>
    <source>
        <strain evidence="3">UCR-EL1</strain>
    </source>
</reference>
<dbReference type="STRING" id="1287681.M7S6H6"/>
<gene>
    <name evidence="2" type="ORF">UCREL1_11407</name>
</gene>
<dbReference type="HOGENOM" id="CLU_966544_0_0_1"/>
<dbReference type="SUPFAM" id="SSF54001">
    <property type="entry name" value="Cysteine proteinases"/>
    <property type="match status" value="1"/>
</dbReference>
<sequence>MKRGGLPKKFLSRREKNGHHRSRSSDPATHKHRPLSAETFFGLFKTDSGKRLANDENKEEKIALKITEVRRKVADLELLNLKDDHIQYALNTKYAAGDVDRAIELLIIQQKSFAGAVLPYDPSVTMLGAENREAVTCYLDALLFAMFAKLESFECMLKGESLDEAPKRLAALLRLWVNLLRSGKLIETDMVGNCASVDALRRRRKTANLDLQTQHIQDSLAACGWREAQALEQQDTSEAFAFITETLQLPLLTLKVDLFHHGKRDDADHKVVYERLLNLGEWLATHQA</sequence>